<evidence type="ECO:0000256" key="1">
    <source>
        <dbReference type="ARBA" id="ARBA00004123"/>
    </source>
</evidence>
<reference evidence="6 7" key="1">
    <citation type="journal article" date="2024" name="J. Plant Pathol.">
        <title>Sequence and assembly of the genome of Seiridium unicorne, isolate CBS 538.82, causal agent of cypress canker disease.</title>
        <authorList>
            <person name="Scali E."/>
            <person name="Rocca G.D."/>
            <person name="Danti R."/>
            <person name="Garbelotto M."/>
            <person name="Barberini S."/>
            <person name="Baroncelli R."/>
            <person name="Emiliani G."/>
        </authorList>
    </citation>
    <scope>NUCLEOTIDE SEQUENCE [LARGE SCALE GENOMIC DNA]</scope>
    <source>
        <strain evidence="6 7">BM-138-508</strain>
    </source>
</reference>
<dbReference type="SMART" id="SM00066">
    <property type="entry name" value="GAL4"/>
    <property type="match status" value="1"/>
</dbReference>
<dbReference type="InterPro" id="IPR001138">
    <property type="entry name" value="Zn2Cys6_DnaBD"/>
</dbReference>
<dbReference type="PROSITE" id="PS50048">
    <property type="entry name" value="ZN2_CY6_FUNGAL_2"/>
    <property type="match status" value="1"/>
</dbReference>
<dbReference type="PANTHER" id="PTHR31001">
    <property type="entry name" value="UNCHARACTERIZED TRANSCRIPTIONAL REGULATORY PROTEIN"/>
    <property type="match status" value="1"/>
</dbReference>
<gene>
    <name evidence="6" type="ORF">SUNI508_07234</name>
</gene>
<dbReference type="CDD" id="cd12148">
    <property type="entry name" value="fungal_TF_MHR"/>
    <property type="match status" value="1"/>
</dbReference>
<dbReference type="SUPFAM" id="SSF57701">
    <property type="entry name" value="Zn2/Cys6 DNA-binding domain"/>
    <property type="match status" value="1"/>
</dbReference>
<organism evidence="6 7">
    <name type="scientific">Seiridium unicorne</name>
    <dbReference type="NCBI Taxonomy" id="138068"/>
    <lineage>
        <taxon>Eukaryota</taxon>
        <taxon>Fungi</taxon>
        <taxon>Dikarya</taxon>
        <taxon>Ascomycota</taxon>
        <taxon>Pezizomycotina</taxon>
        <taxon>Sordariomycetes</taxon>
        <taxon>Xylariomycetidae</taxon>
        <taxon>Amphisphaeriales</taxon>
        <taxon>Sporocadaceae</taxon>
        <taxon>Seiridium</taxon>
    </lineage>
</organism>
<dbReference type="Proteomes" id="UP001408356">
    <property type="component" value="Unassembled WGS sequence"/>
</dbReference>
<evidence type="ECO:0000256" key="3">
    <source>
        <dbReference type="ARBA" id="ARBA00023242"/>
    </source>
</evidence>
<feature type="region of interest" description="Disordered" evidence="4">
    <location>
        <begin position="734"/>
        <end position="779"/>
    </location>
</feature>
<feature type="compositionally biased region" description="Polar residues" evidence="4">
    <location>
        <begin position="741"/>
        <end position="758"/>
    </location>
</feature>
<feature type="compositionally biased region" description="Basic and acidic residues" evidence="4">
    <location>
        <begin position="127"/>
        <end position="137"/>
    </location>
</feature>
<dbReference type="Pfam" id="PF00172">
    <property type="entry name" value="Zn_clus"/>
    <property type="match status" value="1"/>
</dbReference>
<dbReference type="InterPro" id="IPR007219">
    <property type="entry name" value="XnlR_reg_dom"/>
</dbReference>
<dbReference type="Gene3D" id="4.10.240.10">
    <property type="entry name" value="Zn(2)-C6 fungal-type DNA-binding domain"/>
    <property type="match status" value="1"/>
</dbReference>
<dbReference type="CDD" id="cd00067">
    <property type="entry name" value="GAL4"/>
    <property type="match status" value="1"/>
</dbReference>
<proteinExistence type="predicted"/>
<sequence>MSRVAATVSTSSSEKNASSAPSSGPKMRSCVVCRNRKVRCDKLSPCSNCRRAKIACVFPGPLSDRPPRWARRLDRATNYSTPSGVSAPHGIETAPEKVMDRLRSLETLVKELRGQVEQEQARAAAVSDRDEVSRDGTLDEQEPGFQRDTNPAEEISSVQKKFGRLVVQDSNRNRYISSGFWSQVSDELDGLEVHSRNLAGELSDSSEEEGSSERSLPTTMRHGFLFGHQLRPSVPDLHELHPLPSQTPFLLNVFSENVNFIIQAVHMPTIVNMSRNLHRDNTTHLTIAEEALLFSMYYAAIASMEEDDVSFHWLIQSGDSSPLLSSQLTYFFRYRIGLECALAKADFLNRPDIVLVQAFGIFLCLLRRHDSPRYVWMMTGLLIRMAQYLGLQRDGAQLGHLTPYEVEVRRKVWWGICLLDLRASEDQGTDLTIASGSFDTKIPSNFNDEDISPDSKQMPQERDGVTDATFARINAGTSEIMKQMMTRGLMDGVAGFEAQNRLLNDIYRQYEREYLQYASESTSILCWVAVTIARLVMAKMTLIVFMPAVFSSGKDDITDELRTKFLISAIEVAEYNHELNSEQACRQWRWVFQTYTHWYAIVYLLIEIARRPWSPIAERGWIALHSRWLIPAQTDLDKTLRIWVPLKKLMYKARKHRDAEVERLQTDWRVAARLELEDQDVALPSSSGPFAPSSSVDHFRHIWRQLVGLSDQPGSETQRSGILSTAPTEPLAYIPCESQLPAKSSSTRDTGGLSSNMPSKPAGPGASAEQDTTNSVNETSMNPIVNLPQAPLVALSPEWSEGGVNEPGFAPWLCGDFDPSVNLFSNLDVDLAGNDMDLDSETMWYNWVQTATGMEKDARN</sequence>
<dbReference type="Pfam" id="PF04082">
    <property type="entry name" value="Fungal_trans"/>
    <property type="match status" value="1"/>
</dbReference>
<comment type="caution">
    <text evidence="6">The sequence shown here is derived from an EMBL/GenBank/DDBJ whole genome shotgun (WGS) entry which is preliminary data.</text>
</comment>
<dbReference type="PROSITE" id="PS00463">
    <property type="entry name" value="ZN2_CY6_FUNGAL_1"/>
    <property type="match status" value="1"/>
</dbReference>
<keyword evidence="7" id="KW-1185">Reference proteome</keyword>
<feature type="domain" description="Zn(2)-C6 fungal-type" evidence="5">
    <location>
        <begin position="29"/>
        <end position="58"/>
    </location>
</feature>
<keyword evidence="2" id="KW-0479">Metal-binding</keyword>
<comment type="subcellular location">
    <subcellularLocation>
        <location evidence="1">Nucleus</location>
    </subcellularLocation>
</comment>
<accession>A0ABR2UXT2</accession>
<feature type="region of interest" description="Disordered" evidence="4">
    <location>
        <begin position="444"/>
        <end position="463"/>
    </location>
</feature>
<dbReference type="EMBL" id="JARVKF010000310">
    <property type="protein sequence ID" value="KAK9419498.1"/>
    <property type="molecule type" value="Genomic_DNA"/>
</dbReference>
<feature type="compositionally biased region" description="Polar residues" evidence="4">
    <location>
        <begin position="769"/>
        <end position="779"/>
    </location>
</feature>
<feature type="compositionally biased region" description="Low complexity" evidence="4">
    <location>
        <begin position="1"/>
        <end position="23"/>
    </location>
</feature>
<dbReference type="InterPro" id="IPR050613">
    <property type="entry name" value="Sec_Metabolite_Reg"/>
</dbReference>
<evidence type="ECO:0000313" key="6">
    <source>
        <dbReference type="EMBL" id="KAK9419498.1"/>
    </source>
</evidence>
<evidence type="ECO:0000256" key="4">
    <source>
        <dbReference type="SAM" id="MobiDB-lite"/>
    </source>
</evidence>
<evidence type="ECO:0000256" key="2">
    <source>
        <dbReference type="ARBA" id="ARBA00022723"/>
    </source>
</evidence>
<evidence type="ECO:0000259" key="5">
    <source>
        <dbReference type="PROSITE" id="PS50048"/>
    </source>
</evidence>
<name>A0ABR2UXT2_9PEZI</name>
<evidence type="ECO:0000313" key="7">
    <source>
        <dbReference type="Proteomes" id="UP001408356"/>
    </source>
</evidence>
<protein>
    <submittedName>
        <fullName evidence="6">Zn(2)-C6 fungal-type domain-containing protein</fullName>
    </submittedName>
</protein>
<keyword evidence="3" id="KW-0539">Nucleus</keyword>
<dbReference type="InterPro" id="IPR036864">
    <property type="entry name" value="Zn2-C6_fun-type_DNA-bd_sf"/>
</dbReference>
<feature type="region of interest" description="Disordered" evidence="4">
    <location>
        <begin position="1"/>
        <end position="27"/>
    </location>
</feature>
<dbReference type="SMART" id="SM00906">
    <property type="entry name" value="Fungal_trans"/>
    <property type="match status" value="1"/>
</dbReference>
<feature type="region of interest" description="Disordered" evidence="4">
    <location>
        <begin position="118"/>
        <end position="156"/>
    </location>
</feature>
<dbReference type="PANTHER" id="PTHR31001:SF50">
    <property type="entry name" value="ZN(II)2CYS6 TRANSCRIPTION FACTOR (EUROFUNG)"/>
    <property type="match status" value="1"/>
</dbReference>